<gene>
    <name evidence="1" type="ORF">TWF481_001964</name>
</gene>
<reference evidence="1 2" key="1">
    <citation type="submission" date="2023-08" db="EMBL/GenBank/DDBJ databases">
        <authorList>
            <person name="Palmer J.M."/>
        </authorList>
    </citation>
    <scope>NUCLEOTIDE SEQUENCE [LARGE SCALE GENOMIC DNA]</scope>
    <source>
        <strain evidence="1 2">TWF481</strain>
    </source>
</reference>
<dbReference type="EMBL" id="JAVHJL010000010">
    <property type="protein sequence ID" value="KAK6496985.1"/>
    <property type="molecule type" value="Genomic_DNA"/>
</dbReference>
<evidence type="ECO:0000313" key="2">
    <source>
        <dbReference type="Proteomes" id="UP001370758"/>
    </source>
</evidence>
<name>A0AAV9VUV3_9PEZI</name>
<sequence>MAAACCEISVWLPKDGGFGRQEDGMDETNELDEVGNEKSCLCVDEVDGLEREEE</sequence>
<keyword evidence="2" id="KW-1185">Reference proteome</keyword>
<evidence type="ECO:0000313" key="1">
    <source>
        <dbReference type="EMBL" id="KAK6496985.1"/>
    </source>
</evidence>
<accession>A0AAV9VUV3</accession>
<comment type="caution">
    <text evidence="1">The sequence shown here is derived from an EMBL/GenBank/DDBJ whole genome shotgun (WGS) entry which is preliminary data.</text>
</comment>
<organism evidence="1 2">
    <name type="scientific">Arthrobotrys musiformis</name>
    <dbReference type="NCBI Taxonomy" id="47236"/>
    <lineage>
        <taxon>Eukaryota</taxon>
        <taxon>Fungi</taxon>
        <taxon>Dikarya</taxon>
        <taxon>Ascomycota</taxon>
        <taxon>Pezizomycotina</taxon>
        <taxon>Orbiliomycetes</taxon>
        <taxon>Orbiliales</taxon>
        <taxon>Orbiliaceae</taxon>
        <taxon>Arthrobotrys</taxon>
    </lineage>
</organism>
<dbReference type="Proteomes" id="UP001370758">
    <property type="component" value="Unassembled WGS sequence"/>
</dbReference>
<protein>
    <submittedName>
        <fullName evidence="1">Uncharacterized protein</fullName>
    </submittedName>
</protein>
<proteinExistence type="predicted"/>
<dbReference type="AlphaFoldDB" id="A0AAV9VUV3"/>